<evidence type="ECO:0000313" key="2">
    <source>
        <dbReference type="EMBL" id="ORX93861.1"/>
    </source>
</evidence>
<reference evidence="2 3" key="1">
    <citation type="submission" date="2016-07" db="EMBL/GenBank/DDBJ databases">
        <title>Pervasive Adenine N6-methylation of Active Genes in Fungi.</title>
        <authorList>
            <consortium name="DOE Joint Genome Institute"/>
            <person name="Mondo S.J."/>
            <person name="Dannebaum R.O."/>
            <person name="Kuo R.C."/>
            <person name="Labutti K."/>
            <person name="Haridas S."/>
            <person name="Kuo A."/>
            <person name="Salamov A."/>
            <person name="Ahrendt S.R."/>
            <person name="Lipzen A."/>
            <person name="Sullivan W."/>
            <person name="Andreopoulos W.B."/>
            <person name="Clum A."/>
            <person name="Lindquist E."/>
            <person name="Daum C."/>
            <person name="Ramamoorthy G.K."/>
            <person name="Gryganskyi A."/>
            <person name="Culley D."/>
            <person name="Magnuson J.K."/>
            <person name="James T.Y."/>
            <person name="O'Malley M.A."/>
            <person name="Stajich J.E."/>
            <person name="Spatafora J.W."/>
            <person name="Visel A."/>
            <person name="Grigoriev I.V."/>
        </authorList>
    </citation>
    <scope>NUCLEOTIDE SEQUENCE [LARGE SCALE GENOMIC DNA]</scope>
    <source>
        <strain evidence="2 3">CBS 115471</strain>
    </source>
</reference>
<dbReference type="Proteomes" id="UP000193144">
    <property type="component" value="Unassembled WGS sequence"/>
</dbReference>
<protein>
    <recommendedName>
        <fullName evidence="1">Aminoglycoside phosphotransferase domain-containing protein</fullName>
    </recommendedName>
</protein>
<comment type="caution">
    <text evidence="2">The sequence shown here is derived from an EMBL/GenBank/DDBJ whole genome shotgun (WGS) entry which is preliminary data.</text>
</comment>
<dbReference type="InterPro" id="IPR011009">
    <property type="entry name" value="Kinase-like_dom_sf"/>
</dbReference>
<dbReference type="SUPFAM" id="SSF56112">
    <property type="entry name" value="Protein kinase-like (PK-like)"/>
    <property type="match status" value="1"/>
</dbReference>
<feature type="domain" description="Aminoglycoside phosphotransferase" evidence="1">
    <location>
        <begin position="115"/>
        <end position="345"/>
    </location>
</feature>
<dbReference type="Gene3D" id="3.90.1200.10">
    <property type="match status" value="1"/>
</dbReference>
<keyword evidence="3" id="KW-1185">Reference proteome</keyword>
<dbReference type="PANTHER" id="PTHR21310:SF56">
    <property type="entry name" value="AMINOGLYCOSIDE PHOSPHOTRANSFERASE DOMAIN-CONTAINING PROTEIN"/>
    <property type="match status" value="1"/>
</dbReference>
<dbReference type="InterPro" id="IPR002575">
    <property type="entry name" value="Aminoglycoside_PTrfase"/>
</dbReference>
<dbReference type="InterPro" id="IPR051678">
    <property type="entry name" value="AGP_Transferase"/>
</dbReference>
<dbReference type="EMBL" id="MCFA01000325">
    <property type="protein sequence ID" value="ORX93861.1"/>
    <property type="molecule type" value="Genomic_DNA"/>
</dbReference>
<dbReference type="Pfam" id="PF01636">
    <property type="entry name" value="APH"/>
    <property type="match status" value="1"/>
</dbReference>
<accession>A0A1Y1Y768</accession>
<dbReference type="OrthoDB" id="10003767at2759"/>
<organism evidence="2 3">
    <name type="scientific">Clohesyomyces aquaticus</name>
    <dbReference type="NCBI Taxonomy" id="1231657"/>
    <lineage>
        <taxon>Eukaryota</taxon>
        <taxon>Fungi</taxon>
        <taxon>Dikarya</taxon>
        <taxon>Ascomycota</taxon>
        <taxon>Pezizomycotina</taxon>
        <taxon>Dothideomycetes</taxon>
        <taxon>Pleosporomycetidae</taxon>
        <taxon>Pleosporales</taxon>
        <taxon>Lindgomycetaceae</taxon>
        <taxon>Clohesyomyces</taxon>
    </lineage>
</organism>
<proteinExistence type="predicted"/>
<gene>
    <name evidence="2" type="ORF">BCR34DRAFT_499652</name>
</gene>
<dbReference type="AlphaFoldDB" id="A0A1Y1Y768"/>
<name>A0A1Y1Y768_9PLEO</name>
<dbReference type="PANTHER" id="PTHR21310">
    <property type="entry name" value="AMINOGLYCOSIDE PHOSPHOTRANSFERASE-RELATED-RELATED"/>
    <property type="match status" value="1"/>
</dbReference>
<sequence length="450" mass="50857">MELAAEASELEQEADTVDIEVDNGADLDAASIASQTSTEMYGQEPWETFQHKVSEFCATLFPDVSASMIAIESLRGGGFNRITAVTVKTPEPKKWTLGWLASCFQVLFIAPAKLGDEVKKYILRIPRWGSEGIAYDVAALAFASKAVDYPVPEVVTWELSEKNVLGSGYMLQRRILGENLDDLWLQLNFEQRKCAARQFVALMVHLHSITNPACGIISPTDMPTQNPASGRLWFKLETFEVPCRDTSEEFYQLPRASPAGAQSTLDWMLEQCARWKAYEITAFRRAWEVWDDLVLVAKHMDALGFLPSTDGFHLCHLDLQPRNVMFRVNSPTTVEMTGVLDWDSAIFAPKFVSSRAPFWLWVPESELEDGDETQALRVPENEEGIEFKRIFEVGVDEEFLNYAYAPEYVLARTMFRILKDGLGSNESVAQAMEIVKEWKQLHLDARDENV</sequence>
<evidence type="ECO:0000259" key="1">
    <source>
        <dbReference type="Pfam" id="PF01636"/>
    </source>
</evidence>
<evidence type="ECO:0000313" key="3">
    <source>
        <dbReference type="Proteomes" id="UP000193144"/>
    </source>
</evidence>